<name>A0A7W6EWI5_9SPHN</name>
<proteinExistence type="predicted"/>
<gene>
    <name evidence="2" type="ORF">GGQ88_002543</name>
</gene>
<evidence type="ECO:0000313" key="3">
    <source>
        <dbReference type="Proteomes" id="UP000562395"/>
    </source>
</evidence>
<dbReference type="AlphaFoldDB" id="A0A7W6EWI5"/>
<dbReference type="PANTHER" id="PTHR14097">
    <property type="entry name" value="OXIDOREDUCTASE HTATIP2"/>
    <property type="match status" value="1"/>
</dbReference>
<sequence length="225" mass="24389">MSEQTRVVLVGATGLIGRAVMAEAVGRVDIHLVAVARREVRLPPGARMELLLSDTEHWPDAIAAGRPHAVVIALGTTIKAVGGDKAAFRAVDHDLVLESARAAKEAGARQLIVVSSVGAQFSSKNFYLSVKGEVEDKLAKLRFDRLDIIRPGLLRGKREGAARPAERIGMALSPLLDPLMLGSLSKYRSAKDSDLARAILALTGDTRRGRFVHEHDELRRILRRG</sequence>
<keyword evidence="3" id="KW-1185">Reference proteome</keyword>
<dbReference type="SUPFAM" id="SSF51735">
    <property type="entry name" value="NAD(P)-binding Rossmann-fold domains"/>
    <property type="match status" value="1"/>
</dbReference>
<dbReference type="PANTHER" id="PTHR14097:SF7">
    <property type="entry name" value="OXIDOREDUCTASE HTATIP2"/>
    <property type="match status" value="1"/>
</dbReference>
<protein>
    <submittedName>
        <fullName evidence="2">Uncharacterized protein YbjT (DUF2867 family)</fullName>
    </submittedName>
</protein>
<accession>A0A7W6EWI5</accession>
<reference evidence="2 3" key="1">
    <citation type="submission" date="2020-08" db="EMBL/GenBank/DDBJ databases">
        <title>Genomic Encyclopedia of Type Strains, Phase IV (KMG-IV): sequencing the most valuable type-strain genomes for metagenomic binning, comparative biology and taxonomic classification.</title>
        <authorList>
            <person name="Goeker M."/>
        </authorList>
    </citation>
    <scope>NUCLEOTIDE SEQUENCE [LARGE SCALE GENOMIC DNA]</scope>
    <source>
        <strain evidence="2 3">DSM 14552</strain>
    </source>
</reference>
<organism evidence="2 3">
    <name type="scientific">Novosphingobium hassiacum</name>
    <dbReference type="NCBI Taxonomy" id="173676"/>
    <lineage>
        <taxon>Bacteria</taxon>
        <taxon>Pseudomonadati</taxon>
        <taxon>Pseudomonadota</taxon>
        <taxon>Alphaproteobacteria</taxon>
        <taxon>Sphingomonadales</taxon>
        <taxon>Sphingomonadaceae</taxon>
        <taxon>Novosphingobium</taxon>
    </lineage>
</organism>
<dbReference type="EMBL" id="JACICY010000005">
    <property type="protein sequence ID" value="MBB3861271.1"/>
    <property type="molecule type" value="Genomic_DNA"/>
</dbReference>
<dbReference type="Pfam" id="PF13460">
    <property type="entry name" value="NAD_binding_10"/>
    <property type="match status" value="1"/>
</dbReference>
<dbReference type="InterPro" id="IPR036291">
    <property type="entry name" value="NAD(P)-bd_dom_sf"/>
</dbReference>
<dbReference type="RefSeq" id="WP_183613712.1">
    <property type="nucleotide sequence ID" value="NZ_JACICY010000005.1"/>
</dbReference>
<evidence type="ECO:0000313" key="2">
    <source>
        <dbReference type="EMBL" id="MBB3861271.1"/>
    </source>
</evidence>
<feature type="domain" description="NAD(P)-binding" evidence="1">
    <location>
        <begin position="11"/>
        <end position="154"/>
    </location>
</feature>
<dbReference type="Proteomes" id="UP000562395">
    <property type="component" value="Unassembled WGS sequence"/>
</dbReference>
<evidence type="ECO:0000259" key="1">
    <source>
        <dbReference type="Pfam" id="PF13460"/>
    </source>
</evidence>
<dbReference type="InterPro" id="IPR016040">
    <property type="entry name" value="NAD(P)-bd_dom"/>
</dbReference>
<dbReference type="Gene3D" id="3.40.50.720">
    <property type="entry name" value="NAD(P)-binding Rossmann-like Domain"/>
    <property type="match status" value="1"/>
</dbReference>
<comment type="caution">
    <text evidence="2">The sequence shown here is derived from an EMBL/GenBank/DDBJ whole genome shotgun (WGS) entry which is preliminary data.</text>
</comment>